<dbReference type="Pfam" id="PF00561">
    <property type="entry name" value="Abhydrolase_1"/>
    <property type="match status" value="1"/>
</dbReference>
<dbReference type="Gene3D" id="3.40.50.1820">
    <property type="entry name" value="alpha/beta hydrolase"/>
    <property type="match status" value="1"/>
</dbReference>
<organism evidence="2">
    <name type="scientific">freshwater metagenome</name>
    <dbReference type="NCBI Taxonomy" id="449393"/>
    <lineage>
        <taxon>unclassified sequences</taxon>
        <taxon>metagenomes</taxon>
        <taxon>ecological metagenomes</taxon>
    </lineage>
</organism>
<dbReference type="PANTHER" id="PTHR43798:SF33">
    <property type="entry name" value="HYDROLASE, PUTATIVE (AFU_ORTHOLOGUE AFUA_2G14860)-RELATED"/>
    <property type="match status" value="1"/>
</dbReference>
<feature type="domain" description="AB hydrolase-1" evidence="1">
    <location>
        <begin position="34"/>
        <end position="147"/>
    </location>
</feature>
<sequence length="284" mass="30930">MALGGITRYMGFLDILGLARAPLLHVAVDEGTGPAVVLLHGIASSSVTFDNVVPLIRDHHRVIAIDLLGFGESPKPVTSNYTLEEHVAALKRTLRSLGIKGRATLVGHSLGALISARYAAQNTPSLSHLILVAPPVYLPGETVLDPIERIKMDAYRRLYDYVRSNRAFTQASARALAKLLPIKNAIEVNSGNWRAIVLSLQKCIESQTTVTDIAQVKVQVDLIYGTRDVFLPPAGLRVIERMRGVATTRVDGQDHLIRPGLAKEIVRLIDNPSPPTRPIRLVNA</sequence>
<accession>A0A6J6F4D4</accession>
<proteinExistence type="predicted"/>
<evidence type="ECO:0000259" key="1">
    <source>
        <dbReference type="Pfam" id="PF00561"/>
    </source>
</evidence>
<dbReference type="GO" id="GO:0016020">
    <property type="term" value="C:membrane"/>
    <property type="evidence" value="ECO:0007669"/>
    <property type="project" value="TreeGrafter"/>
</dbReference>
<reference evidence="2" key="1">
    <citation type="submission" date="2020-05" db="EMBL/GenBank/DDBJ databases">
        <authorList>
            <person name="Chiriac C."/>
            <person name="Salcher M."/>
            <person name="Ghai R."/>
            <person name="Kavagutti S V."/>
        </authorList>
    </citation>
    <scope>NUCLEOTIDE SEQUENCE</scope>
</reference>
<dbReference type="AlphaFoldDB" id="A0A6J6F4D4"/>
<dbReference type="PANTHER" id="PTHR43798">
    <property type="entry name" value="MONOACYLGLYCEROL LIPASE"/>
    <property type="match status" value="1"/>
</dbReference>
<evidence type="ECO:0000313" key="2">
    <source>
        <dbReference type="EMBL" id="CAB4579668.1"/>
    </source>
</evidence>
<gene>
    <name evidence="2" type="ORF">UFOPK1684_01305</name>
</gene>
<dbReference type="PRINTS" id="PR00111">
    <property type="entry name" value="ABHYDROLASE"/>
</dbReference>
<dbReference type="EMBL" id="CAEZTM010000080">
    <property type="protein sequence ID" value="CAB4579668.1"/>
    <property type="molecule type" value="Genomic_DNA"/>
</dbReference>
<name>A0A6J6F4D4_9ZZZZ</name>
<dbReference type="SUPFAM" id="SSF53474">
    <property type="entry name" value="alpha/beta-Hydrolases"/>
    <property type="match status" value="1"/>
</dbReference>
<dbReference type="InterPro" id="IPR050266">
    <property type="entry name" value="AB_hydrolase_sf"/>
</dbReference>
<dbReference type="InterPro" id="IPR029058">
    <property type="entry name" value="AB_hydrolase_fold"/>
</dbReference>
<protein>
    <submittedName>
        <fullName evidence="2">Unannotated protein</fullName>
    </submittedName>
</protein>
<dbReference type="InterPro" id="IPR000073">
    <property type="entry name" value="AB_hydrolase_1"/>
</dbReference>